<dbReference type="EMBL" id="VXAV01001012">
    <property type="protein sequence ID" value="NXL83920.1"/>
    <property type="molecule type" value="Genomic_DNA"/>
</dbReference>
<evidence type="ECO:0000256" key="2">
    <source>
        <dbReference type="ARBA" id="ARBA00008215"/>
    </source>
</evidence>
<dbReference type="Gene3D" id="2.60.40.10">
    <property type="entry name" value="Immunoglobulins"/>
    <property type="match status" value="2"/>
</dbReference>
<evidence type="ECO:0000256" key="5">
    <source>
        <dbReference type="ARBA" id="ARBA00023136"/>
    </source>
</evidence>
<comment type="subcellular location">
    <subcellularLocation>
        <location evidence="1">Membrane</location>
        <topology evidence="1">Single-pass membrane protein</topology>
    </subcellularLocation>
</comment>
<keyword evidence="8" id="KW-0325">Glycoprotein</keyword>
<organism evidence="10 11">
    <name type="scientific">Alectura lathami</name>
    <name type="common">Australian brush turkey</name>
    <dbReference type="NCBI Taxonomy" id="81907"/>
    <lineage>
        <taxon>Eukaryota</taxon>
        <taxon>Metazoa</taxon>
        <taxon>Chordata</taxon>
        <taxon>Craniata</taxon>
        <taxon>Vertebrata</taxon>
        <taxon>Euteleostomi</taxon>
        <taxon>Archelosauria</taxon>
        <taxon>Archosauria</taxon>
        <taxon>Dinosauria</taxon>
        <taxon>Saurischia</taxon>
        <taxon>Theropoda</taxon>
        <taxon>Coelurosauria</taxon>
        <taxon>Aves</taxon>
        <taxon>Neognathae</taxon>
        <taxon>Galloanserae</taxon>
        <taxon>Galliformes</taxon>
        <taxon>Megapodiidae</taxon>
        <taxon>Alectura</taxon>
    </lineage>
</organism>
<dbReference type="InterPro" id="IPR013106">
    <property type="entry name" value="Ig_V-set"/>
</dbReference>
<dbReference type="InterPro" id="IPR007110">
    <property type="entry name" value="Ig-like_dom"/>
</dbReference>
<dbReference type="Pfam" id="PF07686">
    <property type="entry name" value="V-set"/>
    <property type="match status" value="1"/>
</dbReference>
<reference evidence="10 11" key="1">
    <citation type="submission" date="2019-09" db="EMBL/GenBank/DDBJ databases">
        <title>Bird 10,000 Genomes (B10K) Project - Family phase.</title>
        <authorList>
            <person name="Zhang G."/>
        </authorList>
    </citation>
    <scope>NUCLEOTIDE SEQUENCE [LARGE SCALE GENOMIC DNA]</scope>
    <source>
        <strain evidence="10">B10K-DU-001-39</strain>
        <tissue evidence="10">Muscle</tissue>
    </source>
</reference>
<gene>
    <name evidence="10" type="primary">Cd200r1a</name>
    <name evidence="10" type="ORF">ALELAT_R11901</name>
</gene>
<dbReference type="InterPro" id="IPR013162">
    <property type="entry name" value="CD80_C2-set"/>
</dbReference>
<dbReference type="InterPro" id="IPR036179">
    <property type="entry name" value="Ig-like_dom_sf"/>
</dbReference>
<comment type="similarity">
    <text evidence="2">Belongs to the CD200R family.</text>
</comment>
<dbReference type="SUPFAM" id="SSF48726">
    <property type="entry name" value="Immunoglobulin"/>
    <property type="match status" value="2"/>
</dbReference>
<evidence type="ECO:0000256" key="7">
    <source>
        <dbReference type="ARBA" id="ARBA00023170"/>
    </source>
</evidence>
<evidence type="ECO:0000259" key="9">
    <source>
        <dbReference type="PROSITE" id="PS50835"/>
    </source>
</evidence>
<keyword evidence="11" id="KW-1185">Reference proteome</keyword>
<evidence type="ECO:0000313" key="11">
    <source>
        <dbReference type="Proteomes" id="UP000562322"/>
    </source>
</evidence>
<dbReference type="PANTHER" id="PTHR21462:SF2">
    <property type="entry name" value="CELL SURFACE GLYCOPROTEIN CD200 RECEPTOR 2"/>
    <property type="match status" value="1"/>
</dbReference>
<evidence type="ECO:0000256" key="3">
    <source>
        <dbReference type="ARBA" id="ARBA00022692"/>
    </source>
</evidence>
<evidence type="ECO:0000256" key="4">
    <source>
        <dbReference type="ARBA" id="ARBA00022989"/>
    </source>
</evidence>
<accession>A0A7L0VYB1</accession>
<keyword evidence="6" id="KW-1015">Disulfide bond</keyword>
<dbReference type="GO" id="GO:0150077">
    <property type="term" value="P:regulation of neuroinflammatory response"/>
    <property type="evidence" value="ECO:0007669"/>
    <property type="project" value="InterPro"/>
</dbReference>
<feature type="domain" description="Ig-like" evidence="9">
    <location>
        <begin position="1"/>
        <end position="94"/>
    </location>
</feature>
<proteinExistence type="inferred from homology"/>
<dbReference type="InterPro" id="IPR013783">
    <property type="entry name" value="Ig-like_fold"/>
</dbReference>
<dbReference type="GO" id="GO:0009897">
    <property type="term" value="C:external side of plasma membrane"/>
    <property type="evidence" value="ECO:0007669"/>
    <property type="project" value="TreeGrafter"/>
</dbReference>
<protein>
    <submittedName>
        <fullName evidence="10">MOR1A protein</fullName>
    </submittedName>
</protein>
<feature type="non-terminal residue" evidence="10">
    <location>
        <position position="177"/>
    </location>
</feature>
<dbReference type="Pfam" id="PF08205">
    <property type="entry name" value="C2-set_2"/>
    <property type="match status" value="1"/>
</dbReference>
<name>A0A7L0VYB1_ALELA</name>
<dbReference type="InterPro" id="IPR040012">
    <property type="entry name" value="CD200R"/>
</dbReference>
<dbReference type="GO" id="GO:0038023">
    <property type="term" value="F:signaling receptor activity"/>
    <property type="evidence" value="ECO:0007669"/>
    <property type="project" value="InterPro"/>
</dbReference>
<dbReference type="PROSITE" id="PS50835">
    <property type="entry name" value="IG_LIKE"/>
    <property type="match status" value="2"/>
</dbReference>
<keyword evidence="7" id="KW-0675">Receptor</keyword>
<keyword evidence="4" id="KW-1133">Transmembrane helix</keyword>
<dbReference type="AlphaFoldDB" id="A0A7L0VYB1"/>
<keyword evidence="5" id="KW-0472">Membrane</keyword>
<sequence length="177" mass="18923">LGHSTVMACPTVTSTITMATWKINPKTGGPCTLGYRSDHNKTDRTNCSGSMNWKSRPERDQALEIQQVGLADEGCYTCEIVTHEGNFHQMYDLTVLVPPRLTLYCDDHGSPVCEAAAGKPAAEISWVPEGNSTPRADSHDNGTVTVLSRFAAHSAGGKDATCTVSHAALNETKSIAC</sequence>
<evidence type="ECO:0000256" key="6">
    <source>
        <dbReference type="ARBA" id="ARBA00023157"/>
    </source>
</evidence>
<evidence type="ECO:0000256" key="8">
    <source>
        <dbReference type="ARBA" id="ARBA00023180"/>
    </source>
</evidence>
<dbReference type="PANTHER" id="PTHR21462">
    <property type="entry name" value="CELL SURFACE GLYCOPROTEIN OX2 RECEPTOR PRECURSOR"/>
    <property type="match status" value="1"/>
</dbReference>
<dbReference type="OrthoDB" id="8915654at2759"/>
<keyword evidence="3" id="KW-0812">Transmembrane</keyword>
<evidence type="ECO:0000313" key="10">
    <source>
        <dbReference type="EMBL" id="NXL83920.1"/>
    </source>
</evidence>
<feature type="non-terminal residue" evidence="10">
    <location>
        <position position="1"/>
    </location>
</feature>
<dbReference type="Proteomes" id="UP000562322">
    <property type="component" value="Unassembled WGS sequence"/>
</dbReference>
<evidence type="ECO:0000256" key="1">
    <source>
        <dbReference type="ARBA" id="ARBA00004167"/>
    </source>
</evidence>
<feature type="domain" description="Ig-like" evidence="9">
    <location>
        <begin position="113"/>
        <end position="176"/>
    </location>
</feature>
<comment type="caution">
    <text evidence="10">The sequence shown here is derived from an EMBL/GenBank/DDBJ whole genome shotgun (WGS) entry which is preliminary data.</text>
</comment>